<dbReference type="GO" id="GO:0005788">
    <property type="term" value="C:endoplasmic reticulum lumen"/>
    <property type="evidence" value="ECO:0007669"/>
    <property type="project" value="InterPro"/>
</dbReference>
<evidence type="ECO:0000259" key="2">
    <source>
        <dbReference type="Pfam" id="PF07749"/>
    </source>
</evidence>
<dbReference type="Gene3D" id="3.40.30.10">
    <property type="entry name" value="Glutaredoxin"/>
    <property type="match status" value="1"/>
</dbReference>
<dbReference type="FunFam" id="1.20.1150.12:FF:000001">
    <property type="entry name" value="Endoplasmic reticulum resident protein 29"/>
    <property type="match status" value="1"/>
</dbReference>
<dbReference type="OrthoDB" id="417262at2759"/>
<dbReference type="InterPro" id="IPR016855">
    <property type="entry name" value="ERp29"/>
</dbReference>
<dbReference type="InterPro" id="IPR011679">
    <property type="entry name" value="ERp29_C"/>
</dbReference>
<evidence type="ECO:0000313" key="4">
    <source>
        <dbReference type="EMBL" id="CAH1118369.1"/>
    </source>
</evidence>
<dbReference type="Pfam" id="PF07912">
    <property type="entry name" value="ERp29_N"/>
    <property type="match status" value="1"/>
</dbReference>
<dbReference type="AlphaFoldDB" id="A0A9P0DIM7"/>
<feature type="domain" description="Endoplasmic reticulum resident protein 29 C-terminal" evidence="2">
    <location>
        <begin position="172"/>
        <end position="267"/>
    </location>
</feature>
<dbReference type="PANTHER" id="PTHR12211:SF0">
    <property type="entry name" value="ENDOPLASMIC RETICULUM RESIDENT PROTEIN 29"/>
    <property type="match status" value="1"/>
</dbReference>
<protein>
    <submittedName>
        <fullName evidence="4">Uncharacterized protein</fullName>
    </submittedName>
</protein>
<reference evidence="4" key="1">
    <citation type="submission" date="2022-01" db="EMBL/GenBank/DDBJ databases">
        <authorList>
            <person name="King R."/>
        </authorList>
    </citation>
    <scope>NUCLEOTIDE SEQUENCE</scope>
</reference>
<dbReference type="GO" id="GO:0009306">
    <property type="term" value="P:protein secretion"/>
    <property type="evidence" value="ECO:0007669"/>
    <property type="project" value="InterPro"/>
</dbReference>
<dbReference type="Gene3D" id="1.20.1150.12">
    <property type="entry name" value="Endoplasmic reticulum resident protein 29, C-terminal domain"/>
    <property type="match status" value="1"/>
</dbReference>
<dbReference type="InterPro" id="IPR012883">
    <property type="entry name" value="ERp29_N"/>
</dbReference>
<dbReference type="Proteomes" id="UP001153737">
    <property type="component" value="Chromosome 11"/>
</dbReference>
<gene>
    <name evidence="4" type="ORF">PHAECO_LOCUS2620</name>
</gene>
<evidence type="ECO:0000259" key="3">
    <source>
        <dbReference type="Pfam" id="PF07912"/>
    </source>
</evidence>
<sequence>MFWWQIGSIHNQIFVKISIFRKSRMRFPLTLYCVLLGFVISVHSTDACKGCVNLDEYNFHKIISRFDAVLVKFDVAFPYGDKHDIFNNLATEIVDNSNFILAQVGIKDYGEKDNEGLGKKFGINSKEDLPALRLFVQGEDEPFSFGKNAVWADDTLKKFVRDHTNIYLGLPGCLEAFDKLAMKFSALTSPTDKETVLKLTENEVAKLTTQREHDIANTYIKFMNKVMENGASFIAQEMNRLGKIVGGKVADKKRIELTNRLNILKSFHSNTKKTEL</sequence>
<keyword evidence="1" id="KW-0256">Endoplasmic reticulum</keyword>
<dbReference type="EMBL" id="OU896717">
    <property type="protein sequence ID" value="CAH1118369.1"/>
    <property type="molecule type" value="Genomic_DNA"/>
</dbReference>
<keyword evidence="5" id="KW-1185">Reference proteome</keyword>
<dbReference type="SUPFAM" id="SSF47933">
    <property type="entry name" value="ERP29 C domain-like"/>
    <property type="match status" value="1"/>
</dbReference>
<dbReference type="PANTHER" id="PTHR12211">
    <property type="entry name" value="ENDOPLASMIC RETICULUM PROTEIN ERP29"/>
    <property type="match status" value="1"/>
</dbReference>
<feature type="domain" description="ERp29 N-terminal" evidence="3">
    <location>
        <begin position="48"/>
        <end position="171"/>
    </location>
</feature>
<reference evidence="4" key="2">
    <citation type="submission" date="2022-10" db="EMBL/GenBank/DDBJ databases">
        <authorList>
            <consortium name="ENA_rothamsted_submissions"/>
            <consortium name="culmorum"/>
            <person name="King R."/>
        </authorList>
    </citation>
    <scope>NUCLEOTIDE SEQUENCE</scope>
</reference>
<proteinExistence type="predicted"/>
<dbReference type="Pfam" id="PF07749">
    <property type="entry name" value="ERp29"/>
    <property type="match status" value="1"/>
</dbReference>
<name>A0A9P0DIM7_PHACE</name>
<evidence type="ECO:0000313" key="5">
    <source>
        <dbReference type="Proteomes" id="UP001153737"/>
    </source>
</evidence>
<dbReference type="InterPro" id="IPR036356">
    <property type="entry name" value="ERp29_C_sf"/>
</dbReference>
<dbReference type="SUPFAM" id="SSF52833">
    <property type="entry name" value="Thioredoxin-like"/>
    <property type="match status" value="1"/>
</dbReference>
<organism evidence="4 5">
    <name type="scientific">Phaedon cochleariae</name>
    <name type="common">Mustard beetle</name>
    <dbReference type="NCBI Taxonomy" id="80249"/>
    <lineage>
        <taxon>Eukaryota</taxon>
        <taxon>Metazoa</taxon>
        <taxon>Ecdysozoa</taxon>
        <taxon>Arthropoda</taxon>
        <taxon>Hexapoda</taxon>
        <taxon>Insecta</taxon>
        <taxon>Pterygota</taxon>
        <taxon>Neoptera</taxon>
        <taxon>Endopterygota</taxon>
        <taxon>Coleoptera</taxon>
        <taxon>Polyphaga</taxon>
        <taxon>Cucujiformia</taxon>
        <taxon>Chrysomeloidea</taxon>
        <taxon>Chrysomelidae</taxon>
        <taxon>Chrysomelinae</taxon>
        <taxon>Chrysomelini</taxon>
        <taxon>Phaedon</taxon>
    </lineage>
</organism>
<accession>A0A9P0DIM7</accession>
<dbReference type="InterPro" id="IPR036249">
    <property type="entry name" value="Thioredoxin-like_sf"/>
</dbReference>
<evidence type="ECO:0000256" key="1">
    <source>
        <dbReference type="ARBA" id="ARBA00022824"/>
    </source>
</evidence>